<protein>
    <submittedName>
        <fullName evidence="2">Uncharacterized protein</fullName>
    </submittedName>
</protein>
<dbReference type="Proteomes" id="UP000886523">
    <property type="component" value="Unassembled WGS sequence"/>
</dbReference>
<accession>A0A9P6AW04</accession>
<gene>
    <name evidence="2" type="ORF">BS47DRAFT_1362782</name>
</gene>
<feature type="compositionally biased region" description="Basic and acidic residues" evidence="1">
    <location>
        <begin position="53"/>
        <end position="74"/>
    </location>
</feature>
<keyword evidence="3" id="KW-1185">Reference proteome</keyword>
<organism evidence="2 3">
    <name type="scientific">Hydnum rufescens UP504</name>
    <dbReference type="NCBI Taxonomy" id="1448309"/>
    <lineage>
        <taxon>Eukaryota</taxon>
        <taxon>Fungi</taxon>
        <taxon>Dikarya</taxon>
        <taxon>Basidiomycota</taxon>
        <taxon>Agaricomycotina</taxon>
        <taxon>Agaricomycetes</taxon>
        <taxon>Cantharellales</taxon>
        <taxon>Hydnaceae</taxon>
        <taxon>Hydnum</taxon>
    </lineage>
</organism>
<comment type="caution">
    <text evidence="2">The sequence shown here is derived from an EMBL/GenBank/DDBJ whole genome shotgun (WGS) entry which is preliminary data.</text>
</comment>
<dbReference type="AlphaFoldDB" id="A0A9P6AW04"/>
<name>A0A9P6AW04_9AGAM</name>
<feature type="region of interest" description="Disordered" evidence="1">
    <location>
        <begin position="43"/>
        <end position="84"/>
    </location>
</feature>
<reference evidence="2" key="1">
    <citation type="journal article" date="2020" name="Nat. Commun.">
        <title>Large-scale genome sequencing of mycorrhizal fungi provides insights into the early evolution of symbiotic traits.</title>
        <authorList>
            <person name="Miyauchi S."/>
            <person name="Kiss E."/>
            <person name="Kuo A."/>
            <person name="Drula E."/>
            <person name="Kohler A."/>
            <person name="Sanchez-Garcia M."/>
            <person name="Morin E."/>
            <person name="Andreopoulos B."/>
            <person name="Barry K.W."/>
            <person name="Bonito G."/>
            <person name="Buee M."/>
            <person name="Carver A."/>
            <person name="Chen C."/>
            <person name="Cichocki N."/>
            <person name="Clum A."/>
            <person name="Culley D."/>
            <person name="Crous P.W."/>
            <person name="Fauchery L."/>
            <person name="Girlanda M."/>
            <person name="Hayes R.D."/>
            <person name="Keri Z."/>
            <person name="LaButti K."/>
            <person name="Lipzen A."/>
            <person name="Lombard V."/>
            <person name="Magnuson J."/>
            <person name="Maillard F."/>
            <person name="Murat C."/>
            <person name="Nolan M."/>
            <person name="Ohm R.A."/>
            <person name="Pangilinan J."/>
            <person name="Pereira M.F."/>
            <person name="Perotto S."/>
            <person name="Peter M."/>
            <person name="Pfister S."/>
            <person name="Riley R."/>
            <person name="Sitrit Y."/>
            <person name="Stielow J.B."/>
            <person name="Szollosi G."/>
            <person name="Zifcakova L."/>
            <person name="Stursova M."/>
            <person name="Spatafora J.W."/>
            <person name="Tedersoo L."/>
            <person name="Vaario L.M."/>
            <person name="Yamada A."/>
            <person name="Yan M."/>
            <person name="Wang P."/>
            <person name="Xu J."/>
            <person name="Bruns T."/>
            <person name="Baldrian P."/>
            <person name="Vilgalys R."/>
            <person name="Dunand C."/>
            <person name="Henrissat B."/>
            <person name="Grigoriev I.V."/>
            <person name="Hibbett D."/>
            <person name="Nagy L.G."/>
            <person name="Martin F.M."/>
        </authorList>
    </citation>
    <scope>NUCLEOTIDE SEQUENCE</scope>
    <source>
        <strain evidence="2">UP504</strain>
    </source>
</reference>
<dbReference type="EMBL" id="MU128979">
    <property type="protein sequence ID" value="KAF9512998.1"/>
    <property type="molecule type" value="Genomic_DNA"/>
</dbReference>
<evidence type="ECO:0000256" key="1">
    <source>
        <dbReference type="SAM" id="MobiDB-lite"/>
    </source>
</evidence>
<evidence type="ECO:0000313" key="3">
    <source>
        <dbReference type="Proteomes" id="UP000886523"/>
    </source>
</evidence>
<sequence>MTRMDVLMWSRQHLKAKPFQNKGWPLYKLFNEIFTKVTANGHGAFQPNASQPRKTDKLTGDPPVDRGEYTHEGDVTGDGISESEDEDKISSMDQVQPILWTLTPLCDFPVKQMPLTHSVLSPSLDDPLNHHKCTTPSAAIMRMAKAVSSVAEAIDSDLPQNQLSPQSKHHMDAIMQLQSLDNNLKVDDMVTMTTVFQDIKASDTYIILSKPGMQPEIHHAWVQKMLAKACPSPLHTLDQSSQYSVLHFTPKVQTTHNTVDYLIPIYNNPAAILHDWWRH</sequence>
<evidence type="ECO:0000313" key="2">
    <source>
        <dbReference type="EMBL" id="KAF9512998.1"/>
    </source>
</evidence>
<proteinExistence type="predicted"/>